<evidence type="ECO:0000256" key="6">
    <source>
        <dbReference type="ARBA" id="ARBA00023295"/>
    </source>
</evidence>
<comment type="similarity">
    <text evidence="2">Belongs to the glycosyl hydrolase 8 (cellulase D) family.</text>
</comment>
<dbReference type="AlphaFoldDB" id="A0A0M2URP4"/>
<evidence type="ECO:0000256" key="4">
    <source>
        <dbReference type="ARBA" id="ARBA00022801"/>
    </source>
</evidence>
<evidence type="ECO:0000256" key="7">
    <source>
        <dbReference type="ARBA" id="ARBA00023326"/>
    </source>
</evidence>
<evidence type="ECO:0000256" key="3">
    <source>
        <dbReference type="ARBA" id="ARBA00012601"/>
    </source>
</evidence>
<comment type="catalytic activity">
    <reaction evidence="1">
        <text>Endohydrolysis of (1-&gt;4)-beta-D-glucosidic linkages in cellulose, lichenin and cereal beta-D-glucans.</text>
        <dbReference type="EC" id="3.2.1.4"/>
    </reaction>
</comment>
<evidence type="ECO:0000313" key="8">
    <source>
        <dbReference type="EMBL" id="KKO18738.1"/>
    </source>
</evidence>
<sequence length="371" mass="42902">MRMSGKRIIFALSMLYLFISGCSEMRISPEKQLRAWWKSYKKNFLLPDGRIQRPEHAYDTVSEGQAYAMIFSVFMDDKEAFDWIFRWTENHLGRSRKYGDHLLAWYWKDGDVSDWMPASDADGDYALALLQASRQWKEPAYREKAIEVISDIMKHEVVRGVDNRLYLLPGLWGKEKNGHLIQNPSYYNPAAFRRFYEATRDGQWLQLIETSYWLFHQASVRLDTIPGSGFIPDWCVVDAQGNIGKAEGRSTDYGWEAVRIPMRIGLDMLWYHPEEASKILGRILQLLQSSIPQNGGIKAVYQYTGEPTVEYGSLAADAMSYFLAQLMAAESDTIRASFKNRLTDESFMQNYYGQSMSFYPLALERGILKKP</sequence>
<dbReference type="InterPro" id="IPR008928">
    <property type="entry name" value="6-hairpin_glycosidase_sf"/>
</dbReference>
<gene>
    <name evidence="8" type="primary">bcsZ</name>
    <name evidence="8" type="ORF">BROFUL_02570</name>
</gene>
<accession>A0A0M2URP4</accession>
<name>A0A0M2URP4_9BACT</name>
<organism evidence="8 9">
    <name type="scientific">Candidatus Brocadia fulgida</name>
    <dbReference type="NCBI Taxonomy" id="380242"/>
    <lineage>
        <taxon>Bacteria</taxon>
        <taxon>Pseudomonadati</taxon>
        <taxon>Planctomycetota</taxon>
        <taxon>Candidatus Brocadiia</taxon>
        <taxon>Candidatus Brocadiales</taxon>
        <taxon>Candidatus Brocadiaceae</taxon>
        <taxon>Candidatus Brocadia</taxon>
    </lineage>
</organism>
<dbReference type="GO" id="GO:0030245">
    <property type="term" value="P:cellulose catabolic process"/>
    <property type="evidence" value="ECO:0007669"/>
    <property type="project" value="UniProtKB-KW"/>
</dbReference>
<evidence type="ECO:0000313" key="9">
    <source>
        <dbReference type="Proteomes" id="UP000034954"/>
    </source>
</evidence>
<keyword evidence="9" id="KW-1185">Reference proteome</keyword>
<dbReference type="PRINTS" id="PR00735">
    <property type="entry name" value="GLHYDRLASE8"/>
</dbReference>
<dbReference type="Pfam" id="PF01270">
    <property type="entry name" value="Glyco_hydro_8"/>
    <property type="match status" value="1"/>
</dbReference>
<evidence type="ECO:0000256" key="5">
    <source>
        <dbReference type="ARBA" id="ARBA00023001"/>
    </source>
</evidence>
<comment type="caution">
    <text evidence="8">The sequence shown here is derived from an EMBL/GenBank/DDBJ whole genome shotgun (WGS) entry which is preliminary data.</text>
</comment>
<keyword evidence="7" id="KW-0624">Polysaccharide degradation</keyword>
<keyword evidence="5" id="KW-0136">Cellulose degradation</keyword>
<dbReference type="InterPro" id="IPR012341">
    <property type="entry name" value="6hp_glycosidase-like_sf"/>
</dbReference>
<dbReference type="PROSITE" id="PS51257">
    <property type="entry name" value="PROKAR_LIPOPROTEIN"/>
    <property type="match status" value="1"/>
</dbReference>
<keyword evidence="6 8" id="KW-0326">Glycosidase</keyword>
<dbReference type="Gene3D" id="1.50.10.10">
    <property type="match status" value="1"/>
</dbReference>
<reference evidence="8 9" key="1">
    <citation type="journal article" date="2013" name="BMC Microbiol.">
        <title>Identification of the type II cytochrome c maturation pathway in anammox bacteria by comparative genomics.</title>
        <authorList>
            <person name="Ferousi C."/>
            <person name="Speth D.R."/>
            <person name="Reimann J."/>
            <person name="Op den Camp H.J."/>
            <person name="Allen J.W."/>
            <person name="Keltjens J.T."/>
            <person name="Jetten M.S."/>
        </authorList>
    </citation>
    <scope>NUCLEOTIDE SEQUENCE [LARGE SCALE GENOMIC DNA]</scope>
    <source>
        <strain evidence="8">RU1</strain>
    </source>
</reference>
<evidence type="ECO:0000256" key="1">
    <source>
        <dbReference type="ARBA" id="ARBA00000966"/>
    </source>
</evidence>
<dbReference type="InterPro" id="IPR002037">
    <property type="entry name" value="Glyco_hydro_8"/>
</dbReference>
<dbReference type="EMBL" id="LAQJ01000238">
    <property type="protein sequence ID" value="KKO18738.1"/>
    <property type="molecule type" value="Genomic_DNA"/>
</dbReference>
<dbReference type="GO" id="GO:0008810">
    <property type="term" value="F:cellulase activity"/>
    <property type="evidence" value="ECO:0007669"/>
    <property type="project" value="UniProtKB-EC"/>
</dbReference>
<keyword evidence="4 8" id="KW-0378">Hydrolase</keyword>
<evidence type="ECO:0000256" key="2">
    <source>
        <dbReference type="ARBA" id="ARBA00009209"/>
    </source>
</evidence>
<dbReference type="SUPFAM" id="SSF48208">
    <property type="entry name" value="Six-hairpin glycosidases"/>
    <property type="match status" value="1"/>
</dbReference>
<proteinExistence type="inferred from homology"/>
<keyword evidence="7" id="KW-0119">Carbohydrate metabolism</keyword>
<dbReference type="EC" id="3.2.1.4" evidence="3"/>
<protein>
    <recommendedName>
        <fullName evidence="3">cellulase</fullName>
        <ecNumber evidence="3">3.2.1.4</ecNumber>
    </recommendedName>
</protein>
<dbReference type="Proteomes" id="UP000034954">
    <property type="component" value="Unassembled WGS sequence"/>
</dbReference>